<protein>
    <submittedName>
        <fullName evidence="2">Stage II sporulation protein M</fullName>
    </submittedName>
</protein>
<organism evidence="2 3">
    <name type="scientific">Roseburia amylophila</name>
    <dbReference type="NCBI Taxonomy" id="2981794"/>
    <lineage>
        <taxon>Bacteria</taxon>
        <taxon>Bacillati</taxon>
        <taxon>Bacillota</taxon>
        <taxon>Clostridia</taxon>
        <taxon>Lachnospirales</taxon>
        <taxon>Lachnospiraceae</taxon>
        <taxon>Roseburia</taxon>
    </lineage>
</organism>
<dbReference type="Proteomes" id="UP001198893">
    <property type="component" value="Unassembled WGS sequence"/>
</dbReference>
<feature type="transmembrane region" description="Helical" evidence="1">
    <location>
        <begin position="93"/>
        <end position="111"/>
    </location>
</feature>
<keyword evidence="1" id="KW-0472">Membrane</keyword>
<feature type="transmembrane region" description="Helical" evidence="1">
    <location>
        <begin position="117"/>
        <end position="139"/>
    </location>
</feature>
<gene>
    <name evidence="2" type="ORF">LKD47_04250</name>
</gene>
<accession>A0AAW4WI90</accession>
<comment type="caution">
    <text evidence="2">The sequence shown here is derived from an EMBL/GenBank/DDBJ whole genome shotgun (WGS) entry which is preliminary data.</text>
</comment>
<evidence type="ECO:0000313" key="3">
    <source>
        <dbReference type="Proteomes" id="UP001198893"/>
    </source>
</evidence>
<feature type="transmembrane region" description="Helical" evidence="1">
    <location>
        <begin position="63"/>
        <end position="81"/>
    </location>
</feature>
<evidence type="ECO:0000256" key="1">
    <source>
        <dbReference type="SAM" id="Phobius"/>
    </source>
</evidence>
<dbReference type="RefSeq" id="WP_227709768.1">
    <property type="nucleotide sequence ID" value="NZ_JAJEQW010000003.1"/>
</dbReference>
<sequence length="191" mass="22074">MERVSGIRREKHLHLLEVLFLGCFVIGIIAANLYGRSRLQQYGILNDYFIQQLKYITIEKHDYFIYVLSARAPVVLALIFFGMTPWYRVVNSIFLIWSGFSFGFLCVMAISNIGAGAIWLMLIGLCPQFIFYVSGYLLLLKLEEKYQCGKEHGKLGEWILLWGIILLLFFIGFLTEAYLNPGMVHFVLKKI</sequence>
<keyword evidence="1" id="KW-1133">Transmembrane helix</keyword>
<dbReference type="AlphaFoldDB" id="A0AAW4WI90"/>
<proteinExistence type="predicted"/>
<feature type="transmembrane region" description="Helical" evidence="1">
    <location>
        <begin position="159"/>
        <end position="179"/>
    </location>
</feature>
<name>A0AAW4WI90_9FIRM</name>
<dbReference type="EMBL" id="JAJEQW010000003">
    <property type="protein sequence ID" value="MCC2241517.1"/>
    <property type="molecule type" value="Genomic_DNA"/>
</dbReference>
<evidence type="ECO:0000313" key="2">
    <source>
        <dbReference type="EMBL" id="MCC2241517.1"/>
    </source>
</evidence>
<reference evidence="2" key="1">
    <citation type="submission" date="2021-10" db="EMBL/GenBank/DDBJ databases">
        <title>Anaerobic single-cell dispensing facilitates the cultivation of human gut bacteria.</title>
        <authorList>
            <person name="Afrizal A."/>
        </authorList>
    </citation>
    <scope>NUCLEOTIDE SEQUENCE</scope>
    <source>
        <strain evidence="2">CLA-AA-H204</strain>
    </source>
</reference>
<keyword evidence="1" id="KW-0812">Transmembrane</keyword>
<feature type="transmembrane region" description="Helical" evidence="1">
    <location>
        <begin position="12"/>
        <end position="34"/>
    </location>
</feature>